<feature type="coiled-coil region" evidence="1">
    <location>
        <begin position="62"/>
        <end position="89"/>
    </location>
</feature>
<gene>
    <name evidence="3" type="primary">Necator_chrX.g24229</name>
    <name evidence="3" type="ORF">RB195_024064</name>
</gene>
<evidence type="ECO:0000313" key="4">
    <source>
        <dbReference type="Proteomes" id="UP001303046"/>
    </source>
</evidence>
<keyword evidence="2" id="KW-0812">Transmembrane</keyword>
<dbReference type="EMBL" id="JAVFWL010000006">
    <property type="protein sequence ID" value="KAK6763598.1"/>
    <property type="molecule type" value="Genomic_DNA"/>
</dbReference>
<dbReference type="Proteomes" id="UP001303046">
    <property type="component" value="Unassembled WGS sequence"/>
</dbReference>
<comment type="caution">
    <text evidence="3">The sequence shown here is derived from an EMBL/GenBank/DDBJ whole genome shotgun (WGS) entry which is preliminary data.</text>
</comment>
<sequence length="161" mass="19113">MDELQRIKRDLKRLRTAIPPLPTPDTLYDDIVDDCRNVMRTIESFDELRKDIEYFYHTNLRYGELEREAQILELKAENCKLKLQSLRQHLRLLFSVIPILIATKAISVLAWRAKMQEAQSYVMRDGQEKELLTSQKDIEVIVNDQLQGMDEFFYCDSRNPF</sequence>
<name>A0ABR1ELU2_NECAM</name>
<feature type="transmembrane region" description="Helical" evidence="2">
    <location>
        <begin position="90"/>
        <end position="111"/>
    </location>
</feature>
<keyword evidence="1" id="KW-0175">Coiled coil</keyword>
<evidence type="ECO:0000256" key="1">
    <source>
        <dbReference type="SAM" id="Coils"/>
    </source>
</evidence>
<keyword evidence="2" id="KW-1133">Transmembrane helix</keyword>
<organism evidence="3 4">
    <name type="scientific">Necator americanus</name>
    <name type="common">Human hookworm</name>
    <dbReference type="NCBI Taxonomy" id="51031"/>
    <lineage>
        <taxon>Eukaryota</taxon>
        <taxon>Metazoa</taxon>
        <taxon>Ecdysozoa</taxon>
        <taxon>Nematoda</taxon>
        <taxon>Chromadorea</taxon>
        <taxon>Rhabditida</taxon>
        <taxon>Rhabditina</taxon>
        <taxon>Rhabditomorpha</taxon>
        <taxon>Strongyloidea</taxon>
        <taxon>Ancylostomatidae</taxon>
        <taxon>Bunostominae</taxon>
        <taxon>Necator</taxon>
    </lineage>
</organism>
<proteinExistence type="predicted"/>
<evidence type="ECO:0000313" key="3">
    <source>
        <dbReference type="EMBL" id="KAK6763598.1"/>
    </source>
</evidence>
<keyword evidence="2" id="KW-0472">Membrane</keyword>
<accession>A0ABR1ELU2</accession>
<protein>
    <submittedName>
        <fullName evidence="3">Uncharacterized protein</fullName>
    </submittedName>
</protein>
<reference evidence="3 4" key="1">
    <citation type="submission" date="2023-08" db="EMBL/GenBank/DDBJ databases">
        <title>A Necator americanus chromosomal reference genome.</title>
        <authorList>
            <person name="Ilik V."/>
            <person name="Petrzelkova K.J."/>
            <person name="Pardy F."/>
            <person name="Fuh T."/>
            <person name="Niatou-Singa F.S."/>
            <person name="Gouil Q."/>
            <person name="Baker L."/>
            <person name="Ritchie M.E."/>
            <person name="Jex A.R."/>
            <person name="Gazzola D."/>
            <person name="Li H."/>
            <person name="Toshio Fujiwara R."/>
            <person name="Zhan B."/>
            <person name="Aroian R.V."/>
            <person name="Pafco B."/>
            <person name="Schwarz E.M."/>
        </authorList>
    </citation>
    <scope>NUCLEOTIDE SEQUENCE [LARGE SCALE GENOMIC DNA]</scope>
    <source>
        <strain evidence="3 4">Aroian</strain>
        <tissue evidence="3">Whole animal</tissue>
    </source>
</reference>
<evidence type="ECO:0000256" key="2">
    <source>
        <dbReference type="SAM" id="Phobius"/>
    </source>
</evidence>
<keyword evidence="4" id="KW-1185">Reference proteome</keyword>